<evidence type="ECO:0000313" key="3">
    <source>
        <dbReference type="EMBL" id="RXH08970.1"/>
    </source>
</evidence>
<protein>
    <submittedName>
        <fullName evidence="3">DUF3551 domain-containing protein</fullName>
    </submittedName>
</protein>
<proteinExistence type="predicted"/>
<accession>A0AAE6CBP2</accession>
<dbReference type="KEGG" id="bgz:XH91_04530"/>
<dbReference type="AlphaFoldDB" id="A0AAE6CBP2"/>
<reference evidence="2 4" key="1">
    <citation type="submission" date="2018-06" db="EMBL/GenBank/DDBJ databases">
        <title>Comparative genomics of rhizobia nodulating Arachis hypogaea in China.</title>
        <authorList>
            <person name="Li Y."/>
        </authorList>
    </citation>
    <scope>NUCLEOTIDE SEQUENCE [LARGE SCALE GENOMIC DNA]</scope>
    <source>
        <strain evidence="2 4">CCBAU 51670</strain>
    </source>
</reference>
<reference evidence="3 5" key="2">
    <citation type="submission" date="2018-10" db="EMBL/GenBank/DDBJ databases">
        <title>Bradyrhizobium sp. nov., effective nodules isolated from peanut in China.</title>
        <authorList>
            <person name="Li Y."/>
        </authorList>
    </citation>
    <scope>NUCLEOTIDE SEQUENCE [LARGE SCALE GENOMIC DNA]</scope>
    <source>
        <strain evidence="3 5">CCBAU 53426</strain>
    </source>
</reference>
<feature type="chain" id="PRO_5042254345" evidence="1">
    <location>
        <begin position="23"/>
        <end position="84"/>
    </location>
</feature>
<feature type="signal peptide" evidence="1">
    <location>
        <begin position="1"/>
        <end position="22"/>
    </location>
</feature>
<dbReference type="EMBL" id="CP030053">
    <property type="protein sequence ID" value="QAU49976.1"/>
    <property type="molecule type" value="Genomic_DNA"/>
</dbReference>
<dbReference type="EMBL" id="RDQZ01000028">
    <property type="protein sequence ID" value="RXH08970.1"/>
    <property type="molecule type" value="Genomic_DNA"/>
</dbReference>
<dbReference type="InterPro" id="IPR021937">
    <property type="entry name" value="DUF3551"/>
</dbReference>
<keyword evidence="1" id="KW-0732">Signal</keyword>
<evidence type="ECO:0000313" key="4">
    <source>
        <dbReference type="Proteomes" id="UP000288972"/>
    </source>
</evidence>
<dbReference type="Proteomes" id="UP000290401">
    <property type="component" value="Unassembled WGS sequence"/>
</dbReference>
<sequence>MRALPFLLLALIAMSAPTPASAQRFNGNYPVCLQRWEWGGATYISCQFSSWEECRATAAGLPAMCLLNPYVQQRPPEPVRAPRR</sequence>
<evidence type="ECO:0000256" key="1">
    <source>
        <dbReference type="SAM" id="SignalP"/>
    </source>
</evidence>
<gene>
    <name evidence="3" type="ORF">EAS56_27580</name>
    <name evidence="2" type="ORF">XH91_04530</name>
</gene>
<evidence type="ECO:0000313" key="2">
    <source>
        <dbReference type="EMBL" id="QAU49976.1"/>
    </source>
</evidence>
<keyword evidence="5" id="KW-1185">Reference proteome</keyword>
<dbReference type="Proteomes" id="UP000288972">
    <property type="component" value="Chromosome"/>
</dbReference>
<organism evidence="2 4">
    <name type="scientific">Bradyrhizobium guangzhouense</name>
    <dbReference type="NCBI Taxonomy" id="1325095"/>
    <lineage>
        <taxon>Bacteria</taxon>
        <taxon>Pseudomonadati</taxon>
        <taxon>Pseudomonadota</taxon>
        <taxon>Alphaproteobacteria</taxon>
        <taxon>Hyphomicrobiales</taxon>
        <taxon>Nitrobacteraceae</taxon>
        <taxon>Bradyrhizobium</taxon>
    </lineage>
</organism>
<evidence type="ECO:0000313" key="5">
    <source>
        <dbReference type="Proteomes" id="UP000290401"/>
    </source>
</evidence>
<name>A0AAE6CBP2_9BRAD</name>
<dbReference type="Pfam" id="PF12071">
    <property type="entry name" value="DUF3551"/>
    <property type="match status" value="1"/>
</dbReference>